<proteinExistence type="predicted"/>
<evidence type="ECO:0000256" key="1">
    <source>
        <dbReference type="SAM" id="MobiDB-lite"/>
    </source>
</evidence>
<accession>A0A4Q0SUG2</accession>
<keyword evidence="4" id="KW-1185">Reference proteome</keyword>
<reference evidence="3 4" key="1">
    <citation type="submission" date="2018-11" db="EMBL/GenBank/DDBJ databases">
        <authorList>
            <person name="Mardanov A.V."/>
            <person name="Ravin N.V."/>
            <person name="Dedysh S.N."/>
        </authorList>
    </citation>
    <scope>NUCLEOTIDE SEQUENCE [LARGE SCALE GENOMIC DNA]</scope>
    <source>
        <strain evidence="3 4">AF10</strain>
    </source>
</reference>
<dbReference type="EMBL" id="RDSM01000003">
    <property type="protein sequence ID" value="RXH54683.1"/>
    <property type="molecule type" value="Genomic_DNA"/>
</dbReference>
<dbReference type="RefSeq" id="WP_128914434.1">
    <property type="nucleotide sequence ID" value="NZ_RDSM01000003.1"/>
</dbReference>
<gene>
    <name evidence="3" type="ORF">GRAN_3787</name>
</gene>
<evidence type="ECO:0000256" key="2">
    <source>
        <dbReference type="SAM" id="Phobius"/>
    </source>
</evidence>
<keyword evidence="2" id="KW-1133">Transmembrane helix</keyword>
<feature type="transmembrane region" description="Helical" evidence="2">
    <location>
        <begin position="165"/>
        <end position="187"/>
    </location>
</feature>
<keyword evidence="2" id="KW-0472">Membrane</keyword>
<organism evidence="3 4">
    <name type="scientific">Granulicella sibirica</name>
    <dbReference type="NCBI Taxonomy" id="2479048"/>
    <lineage>
        <taxon>Bacteria</taxon>
        <taxon>Pseudomonadati</taxon>
        <taxon>Acidobacteriota</taxon>
        <taxon>Terriglobia</taxon>
        <taxon>Terriglobales</taxon>
        <taxon>Acidobacteriaceae</taxon>
        <taxon>Granulicella</taxon>
    </lineage>
</organism>
<dbReference type="Proteomes" id="UP000289437">
    <property type="component" value="Unassembled WGS sequence"/>
</dbReference>
<keyword evidence="2" id="KW-0812">Transmembrane</keyword>
<protein>
    <submittedName>
        <fullName evidence="3">Adenylate cyclase</fullName>
    </submittedName>
</protein>
<evidence type="ECO:0000313" key="3">
    <source>
        <dbReference type="EMBL" id="RXH54683.1"/>
    </source>
</evidence>
<feature type="region of interest" description="Disordered" evidence="1">
    <location>
        <begin position="1"/>
        <end position="21"/>
    </location>
</feature>
<name>A0A4Q0SUG2_9BACT</name>
<evidence type="ECO:0000313" key="4">
    <source>
        <dbReference type="Proteomes" id="UP000289437"/>
    </source>
</evidence>
<comment type="caution">
    <text evidence="3">The sequence shown here is derived from an EMBL/GenBank/DDBJ whole genome shotgun (WGS) entry which is preliminary data.</text>
</comment>
<reference evidence="4" key="2">
    <citation type="submission" date="2019-02" db="EMBL/GenBank/DDBJ databases">
        <title>Granulicella sibirica sp. nov., a psychrotolerant acidobacterium isolated from an organic soil layer in forested tundra, West Siberia.</title>
        <authorList>
            <person name="Oshkin I.Y."/>
            <person name="Kulichevskaya I.S."/>
            <person name="Rijpstra W.I.C."/>
            <person name="Sinninghe Damste J.S."/>
            <person name="Rakitin A.L."/>
            <person name="Ravin N.V."/>
            <person name="Dedysh S.N."/>
        </authorList>
    </citation>
    <scope>NUCLEOTIDE SEQUENCE [LARGE SCALE GENOMIC DNA]</scope>
    <source>
        <strain evidence="4">AF10</strain>
    </source>
</reference>
<dbReference type="AlphaFoldDB" id="A0A4Q0SUG2"/>
<dbReference type="OrthoDB" id="115074at2"/>
<sequence>MPSIDEAAKHSSSPFNEAEREQVMEQMTALLTSPLFRQSRRYPAFLRYVVEETLRGADGELKERTIGMEVFGRQPSYDTSLDPTVRLTAAEVRKRLTQYYKQPEHADEVHIELHPGSYVPAFSWPSGLPGNETPAVSSAAAQKAAAEDHHVAEPALSPAPRTRNAGYLGGGLLVGVLLLVTLAVFVWHRPALGAANAADVWAPIRTSPNPIALVLADVSKSALLPAARETANTSVFVHIRDNRLVDFNDSVALGKLAGTLGSWNRPYTTLLSSETSFEDLQHGPAILLGAVDNPWTMRFLEPLPYSVTRRGESMTYAITSNRKQADPAWSIDLAQPFASLQQDYGVVAREMDTMTAKPVLIVAGLGQNGTTAGIQLLTDPALARSIMANAPKGWAGRNLEIVFRTQIIDDRFGPPVILAREYW</sequence>